<dbReference type="PROSITE" id="PS51778">
    <property type="entry name" value="VAST"/>
    <property type="match status" value="1"/>
</dbReference>
<dbReference type="AlphaFoldDB" id="A0ABD1FIF4"/>
<feature type="compositionally biased region" description="Basic and acidic residues" evidence="5">
    <location>
        <begin position="318"/>
        <end position="328"/>
    </location>
</feature>
<dbReference type="SMART" id="SM00568">
    <property type="entry name" value="GRAM"/>
    <property type="match status" value="1"/>
</dbReference>
<dbReference type="GO" id="GO:0044232">
    <property type="term" value="C:organelle membrane contact site"/>
    <property type="evidence" value="ECO:0007669"/>
    <property type="project" value="UniProtKB-ARBA"/>
</dbReference>
<feature type="compositionally biased region" description="Low complexity" evidence="5">
    <location>
        <begin position="22"/>
        <end position="38"/>
    </location>
</feature>
<keyword evidence="4 6" id="KW-0472">Membrane</keyword>
<evidence type="ECO:0000256" key="6">
    <source>
        <dbReference type="SAM" id="Phobius"/>
    </source>
</evidence>
<feature type="transmembrane region" description="Helical" evidence="6">
    <location>
        <begin position="563"/>
        <end position="581"/>
    </location>
</feature>
<dbReference type="Pfam" id="PF16016">
    <property type="entry name" value="VASt"/>
    <property type="match status" value="1"/>
</dbReference>
<proteinExistence type="predicted"/>
<feature type="domain" description="VASt" evidence="7">
    <location>
        <begin position="344"/>
        <end position="515"/>
    </location>
</feature>
<accession>A0ABD1FIF4</accession>
<feature type="compositionally biased region" description="Polar residues" evidence="5">
    <location>
        <begin position="44"/>
        <end position="54"/>
    </location>
</feature>
<dbReference type="EMBL" id="JBDJPC010000001">
    <property type="protein sequence ID" value="KAL1518139.1"/>
    <property type="molecule type" value="Genomic_DNA"/>
</dbReference>
<evidence type="ECO:0000256" key="2">
    <source>
        <dbReference type="ARBA" id="ARBA00022692"/>
    </source>
</evidence>
<organism evidence="8 9">
    <name type="scientific">Hypothenemus hampei</name>
    <name type="common">Coffee berry borer</name>
    <dbReference type="NCBI Taxonomy" id="57062"/>
    <lineage>
        <taxon>Eukaryota</taxon>
        <taxon>Metazoa</taxon>
        <taxon>Ecdysozoa</taxon>
        <taxon>Arthropoda</taxon>
        <taxon>Hexapoda</taxon>
        <taxon>Insecta</taxon>
        <taxon>Pterygota</taxon>
        <taxon>Neoptera</taxon>
        <taxon>Endopterygota</taxon>
        <taxon>Coleoptera</taxon>
        <taxon>Polyphaga</taxon>
        <taxon>Cucujiformia</taxon>
        <taxon>Curculionidae</taxon>
        <taxon>Scolytinae</taxon>
        <taxon>Hypothenemus</taxon>
    </lineage>
</organism>
<dbReference type="CDD" id="cd13220">
    <property type="entry name" value="PH-GRAM_GRAMDC"/>
    <property type="match status" value="1"/>
</dbReference>
<evidence type="ECO:0000256" key="5">
    <source>
        <dbReference type="SAM" id="MobiDB-lite"/>
    </source>
</evidence>
<feature type="compositionally biased region" description="Basic and acidic residues" evidence="5">
    <location>
        <begin position="55"/>
        <end position="65"/>
    </location>
</feature>
<feature type="compositionally biased region" description="Polar residues" evidence="5">
    <location>
        <begin position="88"/>
        <end position="97"/>
    </location>
</feature>
<dbReference type="FunFam" id="2.30.29.30:FF:000008">
    <property type="entry name" value="GRAM domain containing 1B"/>
    <property type="match status" value="1"/>
</dbReference>
<keyword evidence="2 6" id="KW-0812">Transmembrane</keyword>
<dbReference type="InterPro" id="IPR004182">
    <property type="entry name" value="GRAM"/>
</dbReference>
<dbReference type="InterPro" id="IPR031968">
    <property type="entry name" value="VASt"/>
</dbReference>
<keyword evidence="3 6" id="KW-1133">Transmembrane helix</keyword>
<gene>
    <name evidence="8" type="ORF">ABEB36_001809</name>
</gene>
<dbReference type="PANTHER" id="PTHR23319">
    <property type="entry name" value="GRAM DOMAIN CONTAINING 1B, ISOFORM E"/>
    <property type="match status" value="1"/>
</dbReference>
<dbReference type="Gene3D" id="2.30.29.30">
    <property type="entry name" value="Pleckstrin-homology domain (PH domain)/Phosphotyrosine-binding domain (PTB)"/>
    <property type="match status" value="1"/>
</dbReference>
<dbReference type="Proteomes" id="UP001566132">
    <property type="component" value="Unassembled WGS sequence"/>
</dbReference>
<feature type="region of interest" description="Disordered" evidence="5">
    <location>
        <begin position="1"/>
        <end position="102"/>
    </location>
</feature>
<evidence type="ECO:0000256" key="3">
    <source>
        <dbReference type="ARBA" id="ARBA00022989"/>
    </source>
</evidence>
<evidence type="ECO:0000256" key="4">
    <source>
        <dbReference type="ARBA" id="ARBA00023136"/>
    </source>
</evidence>
<feature type="compositionally biased region" description="Polar residues" evidence="5">
    <location>
        <begin position="307"/>
        <end position="316"/>
    </location>
</feature>
<evidence type="ECO:0000259" key="7">
    <source>
        <dbReference type="PROSITE" id="PS51778"/>
    </source>
</evidence>
<dbReference type="GO" id="GO:0005789">
    <property type="term" value="C:endoplasmic reticulum membrane"/>
    <property type="evidence" value="ECO:0007669"/>
    <property type="project" value="UniProtKB-ARBA"/>
</dbReference>
<evidence type="ECO:0000256" key="1">
    <source>
        <dbReference type="ARBA" id="ARBA00004167"/>
    </source>
</evidence>
<name>A0ABD1FIF4_HYPHA</name>
<protein>
    <recommendedName>
        <fullName evidence="7">VASt domain-containing protein</fullName>
    </recommendedName>
</protein>
<dbReference type="Pfam" id="PF02893">
    <property type="entry name" value="GRAM"/>
    <property type="match status" value="1"/>
</dbReference>
<feature type="compositionally biased region" description="Low complexity" evidence="5">
    <location>
        <begin position="66"/>
        <end position="87"/>
    </location>
</feature>
<feature type="region of interest" description="Disordered" evidence="5">
    <location>
        <begin position="303"/>
        <end position="328"/>
    </location>
</feature>
<dbReference type="InterPro" id="IPR011993">
    <property type="entry name" value="PH-like_dom_sf"/>
</dbReference>
<sequence>MTSVCSVKVNDSKLPNNEQNVSPSSSPRTSPRPSPQTQNKQEHNSSSNTNSKLDSNSRDSFKHEGSPSSQESSISRVSSSPDPSPQSDQRTTDSSLNVKKDNSRIKKKSSWFNSLYPTYKSRSADFKNTFIDIPSDERLIVDYSCALQRDILVQGRLYITQNFLCFYANIFGWETNLTLKWKEVTAITKEKTALVIPNAVLISTKTEKYFFTSLVHRDKTYVMLFRLWQNALIEQPLTQQALWTWVHYCYGSELGLTSDDEDYISPFGQDEEKLSSRLSLDSLSETKTTSSLDCVMDPVSDNEKISMNDSKASSAQSEIHHHSDSESDKPITMKEIVECTATHEGKKLLDDEYPIHIDQLFTLLFTSSKFYLDFHASRKTTDLTQTPWTHNPLDNSKSRVVNLTMSLQTMGPKTCQVTERHTMLPCSKSGSLYAVDVETVNAGVPYADSFYVTVHYCLKKVSDTKSSLNVTGQLEFKKRVWGLVQGMIERNVWSGLEDFFSKLKEALHAESQVKGPKKVKKYDKKGRMHSLPRRSLEEPGPLQRKKFLLSPTSSIFSTDVCTIVVFIVLLILLILNVLLYYKLWSLEESSPNVKLMDLRTLKHSPKSHDEWIELLQHQETQRSVEAQKWHTTLSRVVHLLREAEDALENLRRSIQPDYLSKIMETMEDGVANLVKKHEGEL</sequence>
<reference evidence="8 9" key="1">
    <citation type="submission" date="2024-05" db="EMBL/GenBank/DDBJ databases">
        <title>Genetic variation in Jamaican populations of the coffee berry borer (Hypothenemus hampei).</title>
        <authorList>
            <person name="Errbii M."/>
            <person name="Myrie A."/>
        </authorList>
    </citation>
    <scope>NUCLEOTIDE SEQUENCE [LARGE SCALE GENOMIC DNA]</scope>
    <source>
        <strain evidence="8">JA-Hopewell-2020-01-JO</strain>
        <tissue evidence="8">Whole body</tissue>
    </source>
</reference>
<comment type="caution">
    <text evidence="8">The sequence shown here is derived from an EMBL/GenBank/DDBJ whole genome shotgun (WGS) entry which is preliminary data.</text>
</comment>
<evidence type="ECO:0000313" key="8">
    <source>
        <dbReference type="EMBL" id="KAL1518139.1"/>
    </source>
</evidence>
<dbReference type="InterPro" id="IPR051482">
    <property type="entry name" value="Cholesterol_transport"/>
</dbReference>
<dbReference type="PANTHER" id="PTHR23319:SF4">
    <property type="entry name" value="GRAM DOMAIN CONTAINING 1B, ISOFORM E"/>
    <property type="match status" value="1"/>
</dbReference>
<comment type="subcellular location">
    <subcellularLocation>
        <location evidence="1">Membrane</location>
        <topology evidence="1">Single-pass membrane protein</topology>
    </subcellularLocation>
</comment>
<keyword evidence="9" id="KW-1185">Reference proteome</keyword>
<evidence type="ECO:0000313" key="9">
    <source>
        <dbReference type="Proteomes" id="UP001566132"/>
    </source>
</evidence>